<name>A0A402DMB3_9CELL</name>
<protein>
    <recommendedName>
        <fullName evidence="4">Peptidoglycan binding-like domain-containing protein</fullName>
    </recommendedName>
</protein>
<evidence type="ECO:0000256" key="1">
    <source>
        <dbReference type="SAM" id="MobiDB-lite"/>
    </source>
</evidence>
<dbReference type="SUPFAM" id="SSF47090">
    <property type="entry name" value="PGBD-like"/>
    <property type="match status" value="1"/>
</dbReference>
<feature type="compositionally biased region" description="Gly residues" evidence="1">
    <location>
        <begin position="366"/>
        <end position="381"/>
    </location>
</feature>
<dbReference type="EMBL" id="BIMR01000018">
    <property type="protein sequence ID" value="GCE75261.1"/>
    <property type="molecule type" value="Genomic_DNA"/>
</dbReference>
<dbReference type="Gene3D" id="1.10.101.10">
    <property type="entry name" value="PGBD-like superfamily/PGBD"/>
    <property type="match status" value="1"/>
</dbReference>
<organism evidence="2 3">
    <name type="scientific">Cellulomonas biazotea</name>
    <dbReference type="NCBI Taxonomy" id="1709"/>
    <lineage>
        <taxon>Bacteria</taxon>
        <taxon>Bacillati</taxon>
        <taxon>Actinomycetota</taxon>
        <taxon>Actinomycetes</taxon>
        <taxon>Micrococcales</taxon>
        <taxon>Cellulomonadaceae</taxon>
        <taxon>Cellulomonas</taxon>
    </lineage>
</organism>
<reference evidence="2 3" key="1">
    <citation type="submission" date="2019-01" db="EMBL/GenBank/DDBJ databases">
        <title>Draft genome sequence of Cellulomonas takizawaensis strain TKZ-21.</title>
        <authorList>
            <person name="Yamamura H."/>
            <person name="Hayashi T."/>
            <person name="Hamada M."/>
            <person name="Serisawa Y."/>
            <person name="Matsuyama K."/>
            <person name="Nakagawa Y."/>
            <person name="Otoguro M."/>
            <person name="Yanagida F."/>
            <person name="Hayakawa M."/>
        </authorList>
    </citation>
    <scope>NUCLEOTIDE SEQUENCE [LARGE SCALE GENOMIC DNA]</scope>
    <source>
        <strain evidence="2 3">NBRC12680</strain>
    </source>
</reference>
<evidence type="ECO:0000313" key="2">
    <source>
        <dbReference type="EMBL" id="GCE75261.1"/>
    </source>
</evidence>
<evidence type="ECO:0000313" key="3">
    <source>
        <dbReference type="Proteomes" id="UP000289954"/>
    </source>
</evidence>
<feature type="region of interest" description="Disordered" evidence="1">
    <location>
        <begin position="345"/>
        <end position="381"/>
    </location>
</feature>
<sequence>MGTLAVLAAATVGAVRLGASQVSEPVDTADVRTAVVEQGALAAGMRLTGTLTLGQVNALSGTGTGVLTALPAPGTQVAAGQVLYEVDGRPVFLLTGPAPLWRSLRLGDTGKDVLTLKTALAALGHDVGDPSTDVFDSATSDAVAALYTSVGQTPPAETAEGTKAVADARAAVDAAQKTVTAARKTLADAGGPPSPLAVAEADAAVVDAAAALEEASAAGTGVALAQARLDAATTARTALDAEPDVTAQRQAVEDAVQQVAATKAALGVARAQSVGPGQVTMLDAAAVRVESVVGRLGGPVSGEVLRWTGMTTFVEAPVTASQQAALAIGTTVQVRLPSGGVVDGTVTSVGTTAGTDGRSGTDGDDGSGAGGGGAGDGGGSATGAAKPVLRVDVVDQAAVAPLAGSAVTVEVSTDVAQDALIVPVTALLALAEGGYAVERVTDEGDVQLVAVKVGLIAEARVQVTGDGLEPGVRVRIP</sequence>
<accession>A0A402DMB3</accession>
<comment type="caution">
    <text evidence="2">The sequence shown here is derived from an EMBL/GenBank/DDBJ whole genome shotgun (WGS) entry which is preliminary data.</text>
</comment>
<evidence type="ECO:0008006" key="4">
    <source>
        <dbReference type="Google" id="ProtNLM"/>
    </source>
</evidence>
<gene>
    <name evidence="2" type="ORF">CBZ_03170</name>
</gene>
<feature type="compositionally biased region" description="Low complexity" evidence="1">
    <location>
        <begin position="345"/>
        <end position="358"/>
    </location>
</feature>
<dbReference type="InterPro" id="IPR036365">
    <property type="entry name" value="PGBD-like_sf"/>
</dbReference>
<proteinExistence type="predicted"/>
<dbReference type="InterPro" id="IPR036366">
    <property type="entry name" value="PGBDSf"/>
</dbReference>
<keyword evidence="3" id="KW-1185">Reference proteome</keyword>
<dbReference type="AlphaFoldDB" id="A0A402DMB3"/>
<dbReference type="Proteomes" id="UP000289954">
    <property type="component" value="Unassembled WGS sequence"/>
</dbReference>
<dbReference type="Gene3D" id="2.40.420.20">
    <property type="match status" value="1"/>
</dbReference>